<protein>
    <submittedName>
        <fullName evidence="2">PHP domain-containing protein</fullName>
    </submittedName>
</protein>
<dbReference type="RefSeq" id="WP_193799374.1">
    <property type="nucleotide sequence ID" value="NZ_JADEWC010000001.1"/>
</dbReference>
<feature type="domain" description="Polymerase/histidinol phosphatase N-terminal" evidence="1">
    <location>
        <begin position="39"/>
        <end position="112"/>
    </location>
</feature>
<keyword evidence="3" id="KW-1185">Reference proteome</keyword>
<dbReference type="SMART" id="SM00481">
    <property type="entry name" value="POLIIIAc"/>
    <property type="match status" value="1"/>
</dbReference>
<dbReference type="InterPro" id="IPR016195">
    <property type="entry name" value="Pol/histidinol_Pase-like"/>
</dbReference>
<dbReference type="Pfam" id="PF02811">
    <property type="entry name" value="PHP"/>
    <property type="match status" value="1"/>
</dbReference>
<dbReference type="Gene3D" id="3.20.20.140">
    <property type="entry name" value="Metal-dependent hydrolases"/>
    <property type="match status" value="1"/>
</dbReference>
<name>A0ABR9V0S1_9CHRO</name>
<organism evidence="2 3">
    <name type="scientific">Cyanobacterium stanieri LEGE 03274</name>
    <dbReference type="NCBI Taxonomy" id="1828756"/>
    <lineage>
        <taxon>Bacteria</taxon>
        <taxon>Bacillati</taxon>
        <taxon>Cyanobacteriota</taxon>
        <taxon>Cyanophyceae</taxon>
        <taxon>Oscillatoriophycideae</taxon>
        <taxon>Chroococcales</taxon>
        <taxon>Geminocystaceae</taxon>
        <taxon>Cyanobacterium</taxon>
    </lineage>
</organism>
<dbReference type="Proteomes" id="UP000654604">
    <property type="component" value="Unassembled WGS sequence"/>
</dbReference>
<accession>A0ABR9V0S1</accession>
<dbReference type="PANTHER" id="PTHR42924">
    <property type="entry name" value="EXONUCLEASE"/>
    <property type="match status" value="1"/>
</dbReference>
<dbReference type="CDD" id="cd07438">
    <property type="entry name" value="PHP_HisPPase_AMP"/>
    <property type="match status" value="1"/>
</dbReference>
<reference evidence="2 3" key="1">
    <citation type="submission" date="2020-10" db="EMBL/GenBank/DDBJ databases">
        <authorList>
            <person name="Castelo-Branco R."/>
            <person name="Eusebio N."/>
            <person name="Adriana R."/>
            <person name="Vieira A."/>
            <person name="Brugerolle De Fraissinette N."/>
            <person name="Rezende De Castro R."/>
            <person name="Schneider M.P."/>
            <person name="Vasconcelos V."/>
            <person name="Leao P.N."/>
        </authorList>
    </citation>
    <scope>NUCLEOTIDE SEQUENCE [LARGE SCALE GENOMIC DNA]</scope>
    <source>
        <strain evidence="2 3">LEGE 03274</strain>
    </source>
</reference>
<gene>
    <name evidence="2" type="ORF">IQ215_00550</name>
</gene>
<sequence>MLLSKEKKPLWVENKASRNTEKLKQVWATLQPDSCPFRYNFHLHTSCSDGQLTPESLIEQAIQIGLQGLAITDHHSIDGFYRALSWMKQKKEVNSSISLPHLWTGVEITSELNGTIVHILGYGFDPHATAIRKYLGGYKPEGYDAQAQEVINCLHNAGALVALAHPARYRRPAEELITEAHLLGIDGVESYYAYGNPQPWQCSPKQMNVVESMAKKYNLYSTCGTDTHGNNILVRL</sequence>
<dbReference type="InterPro" id="IPR052018">
    <property type="entry name" value="PHP_domain"/>
</dbReference>
<evidence type="ECO:0000313" key="3">
    <source>
        <dbReference type="Proteomes" id="UP000654604"/>
    </source>
</evidence>
<comment type="caution">
    <text evidence="2">The sequence shown here is derived from an EMBL/GenBank/DDBJ whole genome shotgun (WGS) entry which is preliminary data.</text>
</comment>
<dbReference type="SUPFAM" id="SSF89550">
    <property type="entry name" value="PHP domain-like"/>
    <property type="match status" value="1"/>
</dbReference>
<evidence type="ECO:0000313" key="2">
    <source>
        <dbReference type="EMBL" id="MBE9221176.1"/>
    </source>
</evidence>
<dbReference type="PANTHER" id="PTHR42924:SF3">
    <property type="entry name" value="POLYMERASE_HISTIDINOL PHOSPHATASE N-TERMINAL DOMAIN-CONTAINING PROTEIN"/>
    <property type="match status" value="1"/>
</dbReference>
<dbReference type="InterPro" id="IPR003141">
    <property type="entry name" value="Pol/His_phosphatase_N"/>
</dbReference>
<proteinExistence type="predicted"/>
<dbReference type="InterPro" id="IPR004013">
    <property type="entry name" value="PHP_dom"/>
</dbReference>
<dbReference type="EMBL" id="JADEWC010000001">
    <property type="protein sequence ID" value="MBE9221176.1"/>
    <property type="molecule type" value="Genomic_DNA"/>
</dbReference>
<evidence type="ECO:0000259" key="1">
    <source>
        <dbReference type="SMART" id="SM00481"/>
    </source>
</evidence>